<dbReference type="CTD" id="78776816"/>
<proteinExistence type="predicted"/>
<dbReference type="Proteomes" id="UP000483820">
    <property type="component" value="Chromosome V"/>
</dbReference>
<comment type="caution">
    <text evidence="1">The sequence shown here is derived from an EMBL/GenBank/DDBJ whole genome shotgun (WGS) entry which is preliminary data.</text>
</comment>
<accession>A0A6A5GCP2</accession>
<protein>
    <submittedName>
        <fullName evidence="1">Uncharacterized protein</fullName>
    </submittedName>
</protein>
<dbReference type="InterPro" id="IPR052861">
    <property type="entry name" value="BPTI/Kunitz_domain"/>
</dbReference>
<name>A0A6A5GCP2_CAERE</name>
<gene>
    <name evidence="1" type="ORF">GCK72_019583</name>
</gene>
<dbReference type="AlphaFoldDB" id="A0A6A5GCP2"/>
<evidence type="ECO:0000313" key="1">
    <source>
        <dbReference type="EMBL" id="KAF1753027.1"/>
    </source>
</evidence>
<dbReference type="RefSeq" id="XP_053582018.1">
    <property type="nucleotide sequence ID" value="XM_053733105.1"/>
</dbReference>
<dbReference type="EMBL" id="WUAV01000005">
    <property type="protein sequence ID" value="KAF1753027.1"/>
    <property type="molecule type" value="Genomic_DNA"/>
</dbReference>
<sequence>MNYLQKDCGSNNICWNRSGCCNGILEDDITDFDPKCPDGNELVRVEHDGKLVLVSGRLCGQLLCPTGSTCIQGPYFAGCCK</sequence>
<organism evidence="1 2">
    <name type="scientific">Caenorhabditis remanei</name>
    <name type="common">Caenorhabditis vulgaris</name>
    <dbReference type="NCBI Taxonomy" id="31234"/>
    <lineage>
        <taxon>Eukaryota</taxon>
        <taxon>Metazoa</taxon>
        <taxon>Ecdysozoa</taxon>
        <taxon>Nematoda</taxon>
        <taxon>Chromadorea</taxon>
        <taxon>Rhabditida</taxon>
        <taxon>Rhabditina</taxon>
        <taxon>Rhabditomorpha</taxon>
        <taxon>Rhabditoidea</taxon>
        <taxon>Rhabditidae</taxon>
        <taxon>Peloderinae</taxon>
        <taxon>Caenorhabditis</taxon>
    </lineage>
</organism>
<dbReference type="GeneID" id="78776816"/>
<evidence type="ECO:0000313" key="2">
    <source>
        <dbReference type="Proteomes" id="UP000483820"/>
    </source>
</evidence>
<dbReference type="PANTHER" id="PTHR47248">
    <property type="entry name" value="PROTEIN CBG06772"/>
    <property type="match status" value="1"/>
</dbReference>
<reference evidence="1 2" key="1">
    <citation type="submission" date="2019-12" db="EMBL/GenBank/DDBJ databases">
        <title>Chromosome-level assembly of the Caenorhabditis remanei genome.</title>
        <authorList>
            <person name="Teterina A.A."/>
            <person name="Willis J.H."/>
            <person name="Phillips P.C."/>
        </authorList>
    </citation>
    <scope>NUCLEOTIDE SEQUENCE [LARGE SCALE GENOMIC DNA]</scope>
    <source>
        <strain evidence="1 2">PX506</strain>
        <tissue evidence="1">Whole organism</tissue>
    </source>
</reference>
<dbReference type="PANTHER" id="PTHR47248:SF4">
    <property type="entry name" value="BPTI_KUNITZ INHIBITOR DOMAIN-CONTAINING PROTEIN"/>
    <property type="match status" value="1"/>
</dbReference>
<dbReference type="KEGG" id="crq:GCK72_019583"/>